<dbReference type="Proteomes" id="UP000182743">
    <property type="component" value="Unassembled WGS sequence"/>
</dbReference>
<reference evidence="5 6" key="1">
    <citation type="submission" date="2016-08" db="EMBL/GenBank/DDBJ databases">
        <title>Genome-based comparison of Moorella thermoacetic strains.</title>
        <authorList>
            <person name="Poehlein A."/>
            <person name="Bengelsdorf F.R."/>
            <person name="Esser C."/>
            <person name="Duerre P."/>
            <person name="Daniel R."/>
        </authorList>
    </citation>
    <scope>NUCLEOTIDE SEQUENCE [LARGE SCALE GENOMIC DNA]</scope>
    <source>
        <strain evidence="5 6">DSM 11768</strain>
    </source>
</reference>
<dbReference type="InterPro" id="IPR027417">
    <property type="entry name" value="P-loop_NTPase"/>
</dbReference>
<dbReference type="Gene3D" id="3.40.50.300">
    <property type="entry name" value="P-loop containing nucleotide triphosphate hydrolases"/>
    <property type="match status" value="1"/>
</dbReference>
<feature type="region of interest" description="Disordered" evidence="3">
    <location>
        <begin position="241"/>
        <end position="277"/>
    </location>
</feature>
<organism evidence="5 6">
    <name type="scientific">Neomoorella thermoacetica</name>
    <name type="common">Clostridium thermoaceticum</name>
    <dbReference type="NCBI Taxonomy" id="1525"/>
    <lineage>
        <taxon>Bacteria</taxon>
        <taxon>Bacillati</taxon>
        <taxon>Bacillota</taxon>
        <taxon>Clostridia</taxon>
        <taxon>Neomoorellales</taxon>
        <taxon>Neomoorellaceae</taxon>
        <taxon>Neomoorella</taxon>
    </lineage>
</organism>
<evidence type="ECO:0000256" key="3">
    <source>
        <dbReference type="SAM" id="MobiDB-lite"/>
    </source>
</evidence>
<feature type="region of interest" description="Disordered" evidence="3">
    <location>
        <begin position="143"/>
        <end position="194"/>
    </location>
</feature>
<comment type="caution">
    <text evidence="5">The sequence shown here is derived from an EMBL/GenBank/DDBJ whole genome shotgun (WGS) entry which is preliminary data.</text>
</comment>
<dbReference type="GO" id="GO:0005524">
    <property type="term" value="F:ATP binding"/>
    <property type="evidence" value="ECO:0007669"/>
    <property type="project" value="UniProtKB-KW"/>
</dbReference>
<name>A0A1J5JGQ4_NEOTH</name>
<evidence type="ECO:0000313" key="6">
    <source>
        <dbReference type="Proteomes" id="UP000182743"/>
    </source>
</evidence>
<dbReference type="AlphaFoldDB" id="A0A1J5JGQ4"/>
<keyword evidence="2" id="KW-0067">ATP-binding</keyword>
<dbReference type="Pfam" id="PF01656">
    <property type="entry name" value="CbiA"/>
    <property type="match status" value="1"/>
</dbReference>
<dbReference type="SUPFAM" id="SSF52172">
    <property type="entry name" value="CheY-like"/>
    <property type="match status" value="1"/>
</dbReference>
<dbReference type="GO" id="GO:0051782">
    <property type="term" value="P:negative regulation of cell division"/>
    <property type="evidence" value="ECO:0007669"/>
    <property type="project" value="TreeGrafter"/>
</dbReference>
<dbReference type="InterPro" id="IPR011006">
    <property type="entry name" value="CheY-like_superfamily"/>
</dbReference>
<dbReference type="GO" id="GO:0016887">
    <property type="term" value="F:ATP hydrolysis activity"/>
    <property type="evidence" value="ECO:0007669"/>
    <property type="project" value="TreeGrafter"/>
</dbReference>
<evidence type="ECO:0000313" key="5">
    <source>
        <dbReference type="EMBL" id="OIQ08726.1"/>
    </source>
</evidence>
<dbReference type="PANTHER" id="PTHR43384:SF6">
    <property type="entry name" value="SEPTUM SITE-DETERMINING PROTEIN MIND HOMOLOG, CHLOROPLASTIC"/>
    <property type="match status" value="1"/>
</dbReference>
<proteinExistence type="predicted"/>
<dbReference type="SUPFAM" id="SSF52540">
    <property type="entry name" value="P-loop containing nucleoside triphosphate hydrolases"/>
    <property type="match status" value="1"/>
</dbReference>
<feature type="compositionally biased region" description="Acidic residues" evidence="3">
    <location>
        <begin position="150"/>
        <end position="160"/>
    </location>
</feature>
<accession>A0A1J5JGQ4</accession>
<evidence type="ECO:0000256" key="1">
    <source>
        <dbReference type="ARBA" id="ARBA00022741"/>
    </source>
</evidence>
<protein>
    <submittedName>
        <fullName evidence="5">Septum site-determining protein MinD</fullName>
    </submittedName>
</protein>
<dbReference type="EMBL" id="MIHH01000008">
    <property type="protein sequence ID" value="OIQ08726.1"/>
    <property type="molecule type" value="Genomic_DNA"/>
</dbReference>
<evidence type="ECO:0000259" key="4">
    <source>
        <dbReference type="Pfam" id="PF01656"/>
    </source>
</evidence>
<gene>
    <name evidence="5" type="primary">minD_3</name>
    <name evidence="5" type="ORF">MOOR_16450</name>
</gene>
<dbReference type="PANTHER" id="PTHR43384">
    <property type="entry name" value="SEPTUM SITE-DETERMINING PROTEIN MIND HOMOLOG, CHLOROPLASTIC-RELATED"/>
    <property type="match status" value="1"/>
</dbReference>
<keyword evidence="1" id="KW-0547">Nucleotide-binding</keyword>
<feature type="domain" description="CobQ/CobB/MinD/ParA nucleotide binding" evidence="4">
    <location>
        <begin position="296"/>
        <end position="477"/>
    </location>
</feature>
<dbReference type="GO" id="GO:0005829">
    <property type="term" value="C:cytosol"/>
    <property type="evidence" value="ECO:0007669"/>
    <property type="project" value="TreeGrafter"/>
</dbReference>
<dbReference type="InterPro" id="IPR002586">
    <property type="entry name" value="CobQ/CobB/MinD/ParA_Nub-bd_dom"/>
</dbReference>
<evidence type="ECO:0000256" key="2">
    <source>
        <dbReference type="ARBA" id="ARBA00022840"/>
    </source>
</evidence>
<dbReference type="InterPro" id="IPR050625">
    <property type="entry name" value="ParA/MinD_ATPase"/>
</dbReference>
<sequence>MYAAQEAGPNRGKISGGDDEVRCLICAENGAARLIKEDLMKTGLYKNWKFVTCGDAREMLGYTRERPDVLVVSRFLPGMDPVELLDRMPTMFPASHIVLLVGKVDEKGRGYIKAAAKRGLVNVVTGKLPGDRPYTLLEALTADREGQSILEDEEDGEENDEKIAGNGGFDNSEALGNSDYDKEPGDTTKAGEPFKVPSRQENKITGACANAGISEKPSQRDDFDFILSSVYETPVSGRVSFRREGSREAGIGMRVSPPKPSPGRGMGFQRRPARDVSGRAKNVDNFAGKGRSILVLTAANKGGVGKTTVAITLAVALARAGIPVALWDLDLGAPDVATFFGIKNVPGVEALPGREIRHQVVESLLVNVEEYLYVLPGPMDKTLPAFESGEIAGIAQVLLSMFSVVIGDTPPEFWTKGWLEEIFPMADKVLAVVDQSKFSEAETAAYAPCLISMGVPPEKISIILNRFSPKLHNARTVEKYFCSGFKKEVPARILPKVVATIPENWETYAQKGYKGEVAGLEDAYSQWHNLAGEIASMAGYSYSKPEEEKRGMFKFFKKR</sequence>
<dbReference type="GO" id="GO:0009898">
    <property type="term" value="C:cytoplasmic side of plasma membrane"/>
    <property type="evidence" value="ECO:0007669"/>
    <property type="project" value="TreeGrafter"/>
</dbReference>